<evidence type="ECO:0000313" key="2">
    <source>
        <dbReference type="Proteomes" id="UP001057402"/>
    </source>
</evidence>
<dbReference type="EMBL" id="CM042883">
    <property type="protein sequence ID" value="KAI4375152.1"/>
    <property type="molecule type" value="Genomic_DNA"/>
</dbReference>
<reference evidence="2" key="1">
    <citation type="journal article" date="2023" name="Front. Plant Sci.">
        <title>Chromosomal-level genome assembly of Melastoma candidum provides insights into trichome evolution.</title>
        <authorList>
            <person name="Zhong Y."/>
            <person name="Wu W."/>
            <person name="Sun C."/>
            <person name="Zou P."/>
            <person name="Liu Y."/>
            <person name="Dai S."/>
            <person name="Zhou R."/>
        </authorList>
    </citation>
    <scope>NUCLEOTIDE SEQUENCE [LARGE SCALE GENOMIC DNA]</scope>
</reference>
<proteinExistence type="predicted"/>
<organism evidence="1 2">
    <name type="scientific">Melastoma candidum</name>
    <dbReference type="NCBI Taxonomy" id="119954"/>
    <lineage>
        <taxon>Eukaryota</taxon>
        <taxon>Viridiplantae</taxon>
        <taxon>Streptophyta</taxon>
        <taxon>Embryophyta</taxon>
        <taxon>Tracheophyta</taxon>
        <taxon>Spermatophyta</taxon>
        <taxon>Magnoliopsida</taxon>
        <taxon>eudicotyledons</taxon>
        <taxon>Gunneridae</taxon>
        <taxon>Pentapetalae</taxon>
        <taxon>rosids</taxon>
        <taxon>malvids</taxon>
        <taxon>Myrtales</taxon>
        <taxon>Melastomataceae</taxon>
        <taxon>Melastomatoideae</taxon>
        <taxon>Melastomateae</taxon>
        <taxon>Melastoma</taxon>
    </lineage>
</organism>
<comment type="caution">
    <text evidence="1">The sequence shown here is derived from an EMBL/GenBank/DDBJ whole genome shotgun (WGS) entry which is preliminary data.</text>
</comment>
<name>A0ACB9R9L3_9MYRT</name>
<protein>
    <submittedName>
        <fullName evidence="1">Uncharacterized protein</fullName>
    </submittedName>
</protein>
<sequence>MSTLNQRVRFRGGLRCGSVNRTMIGPVVDDDYSESESSERIMRCLSCKEDYTWPDAGTCKECYDEASETEEELRREIADLKSRIAFLSFLDHDRPPNARSVPRSCPGNNCSGGGYGVPAFPDVVLLGSEDDADYVPVPAHRAVLASRSPVFKAMLENEMEESRSRTIKITDASTEVLKAFVGYLYTAEALLDEQMACELLVLAEKYQVEHLKAYCEKFLVSTLNWDNSVVNYSFAHQHNAKLLLDASLCLITDNMDKLTNQAEYRQLVEKDARLVVGIYEFYLSKQMTGGKQDFVSQMVCAGSIQSDPRTYSTSTHAPPPLFPTQFEESPTPLFPTQFEESPRQENYY</sequence>
<dbReference type="Proteomes" id="UP001057402">
    <property type="component" value="Chromosome 4"/>
</dbReference>
<evidence type="ECO:0000313" key="1">
    <source>
        <dbReference type="EMBL" id="KAI4375152.1"/>
    </source>
</evidence>
<keyword evidence="2" id="KW-1185">Reference proteome</keyword>
<accession>A0ACB9R9L3</accession>
<gene>
    <name evidence="1" type="ORF">MLD38_013056</name>
</gene>